<accession>A0A6S7BXG3</accession>
<evidence type="ECO:0000256" key="4">
    <source>
        <dbReference type="ARBA" id="ARBA00022448"/>
    </source>
</evidence>
<dbReference type="GO" id="GO:0042597">
    <property type="term" value="C:periplasmic space"/>
    <property type="evidence" value="ECO:0007669"/>
    <property type="project" value="UniProtKB-SubCell"/>
</dbReference>
<feature type="transmembrane region" description="Helical" evidence="16">
    <location>
        <begin position="72"/>
        <end position="97"/>
    </location>
</feature>
<evidence type="ECO:0000256" key="9">
    <source>
        <dbReference type="ARBA" id="ARBA00022982"/>
    </source>
</evidence>
<dbReference type="PROSITE" id="PS50999">
    <property type="entry name" value="COX2_TM"/>
    <property type="match status" value="1"/>
</dbReference>
<dbReference type="NCBIfam" id="TIGR01433">
    <property type="entry name" value="CyoA"/>
    <property type="match status" value="1"/>
</dbReference>
<dbReference type="SUPFAM" id="SSF49503">
    <property type="entry name" value="Cupredoxins"/>
    <property type="match status" value="1"/>
</dbReference>
<evidence type="ECO:0000256" key="6">
    <source>
        <dbReference type="ARBA" id="ARBA00022660"/>
    </source>
</evidence>
<evidence type="ECO:0000259" key="18">
    <source>
        <dbReference type="PROSITE" id="PS50999"/>
    </source>
</evidence>
<dbReference type="GO" id="GO:0009486">
    <property type="term" value="F:cytochrome bo3 ubiquinol oxidase activity"/>
    <property type="evidence" value="ECO:0007669"/>
    <property type="project" value="InterPro"/>
</dbReference>
<evidence type="ECO:0000256" key="5">
    <source>
        <dbReference type="ARBA" id="ARBA00022475"/>
    </source>
</evidence>
<dbReference type="EMBL" id="CADILD010000001">
    <property type="protein sequence ID" value="CAB3823119.1"/>
    <property type="molecule type" value="Genomic_DNA"/>
</dbReference>
<feature type="domain" description="Cytochrome oxidase subunit II copper A binding" evidence="17">
    <location>
        <begin position="154"/>
        <end position="266"/>
    </location>
</feature>
<evidence type="ECO:0000256" key="14">
    <source>
        <dbReference type="ARBA" id="ARBA00023288"/>
    </source>
</evidence>
<evidence type="ECO:0000256" key="7">
    <source>
        <dbReference type="ARBA" id="ARBA00022692"/>
    </source>
</evidence>
<name>A0A6S7BXG3_9BURK</name>
<gene>
    <name evidence="20" type="primary">cyoA_1</name>
    <name evidence="19" type="synonym">cyoA_2</name>
    <name evidence="20" type="ORF">LMG1861_00363</name>
    <name evidence="19" type="ORF">LMG1873_05011</name>
</gene>
<dbReference type="EMBL" id="CADIJS010000005">
    <property type="protein sequence ID" value="CAB3733311.1"/>
    <property type="molecule type" value="Genomic_DNA"/>
</dbReference>
<evidence type="ECO:0000256" key="8">
    <source>
        <dbReference type="ARBA" id="ARBA00022729"/>
    </source>
</evidence>
<evidence type="ECO:0000256" key="3">
    <source>
        <dbReference type="ARBA" id="ARBA00007866"/>
    </source>
</evidence>
<evidence type="ECO:0000256" key="10">
    <source>
        <dbReference type="ARBA" id="ARBA00022989"/>
    </source>
</evidence>
<organism evidence="20 21">
    <name type="scientific">Achromobacter piechaudii</name>
    <dbReference type="NCBI Taxonomy" id="72556"/>
    <lineage>
        <taxon>Bacteria</taxon>
        <taxon>Pseudomonadati</taxon>
        <taxon>Pseudomonadota</taxon>
        <taxon>Betaproteobacteria</taxon>
        <taxon>Burkholderiales</taxon>
        <taxon>Alcaligenaceae</taxon>
        <taxon>Achromobacter</taxon>
    </lineage>
</organism>
<keyword evidence="9 15" id="KW-0249">Electron transport</keyword>
<dbReference type="Proteomes" id="UP000494105">
    <property type="component" value="Unassembled WGS sequence"/>
</dbReference>
<evidence type="ECO:0000313" key="20">
    <source>
        <dbReference type="EMBL" id="CAB3823119.1"/>
    </source>
</evidence>
<evidence type="ECO:0000256" key="11">
    <source>
        <dbReference type="ARBA" id="ARBA00023002"/>
    </source>
</evidence>
<dbReference type="PROSITE" id="PS50857">
    <property type="entry name" value="COX2_CUA"/>
    <property type="match status" value="1"/>
</dbReference>
<dbReference type="Pfam" id="PF00116">
    <property type="entry name" value="COX2"/>
    <property type="match status" value="1"/>
</dbReference>
<proteinExistence type="inferred from homology"/>
<dbReference type="InterPro" id="IPR002429">
    <property type="entry name" value="CcO_II-like_C"/>
</dbReference>
<dbReference type="Gene3D" id="1.10.287.90">
    <property type="match status" value="1"/>
</dbReference>
<keyword evidence="14" id="KW-0449">Lipoprotein</keyword>
<evidence type="ECO:0000256" key="16">
    <source>
        <dbReference type="SAM" id="Phobius"/>
    </source>
</evidence>
<evidence type="ECO:0000256" key="12">
    <source>
        <dbReference type="ARBA" id="ARBA00023136"/>
    </source>
</evidence>
<dbReference type="Pfam" id="PF06481">
    <property type="entry name" value="COX_ARM"/>
    <property type="match status" value="1"/>
</dbReference>
<keyword evidence="4 15" id="KW-0813">Transport</keyword>
<feature type="transmembrane region" description="Helical" evidence="16">
    <location>
        <begin position="37"/>
        <end position="60"/>
    </location>
</feature>
<sequence>MDIKPIGWTLLLGSISPRCYAAFPTFHPRLYVKHPLLATLTRIFGVGAVMLLGGCNMEILSPKGDIGAQEKTLLFTATGLMLIVVIPVIVMILAFAWKYRASNTKADYQPKWAHSTAIEIVVWTVPCIIVAILAVITWRSTHALDPYKPLVSEHKPVTIEVVSLDWKWLFIYPEYDIATVNEIAFPVDVPVNFRITSASVMNSFFIPQLGSQIYSMAGMETKLHLNAREAGTYAGISANYSGAGFSGMRFKAIAMSQEGFDNWIKEAKAAPTALTPEVYAELTKRSERNPVVKYSSAPPAMFDFVLGSTMSKMAGVDSATCTSTSNNLIAGIN</sequence>
<keyword evidence="11 15" id="KW-0560">Oxidoreductase</keyword>
<dbReference type="SUPFAM" id="SSF81464">
    <property type="entry name" value="Cytochrome c oxidase subunit II-like, transmembrane region"/>
    <property type="match status" value="1"/>
</dbReference>
<dbReference type="AlphaFoldDB" id="A0A6S7BXG3"/>
<keyword evidence="5 15" id="KW-1003">Cell membrane</keyword>
<evidence type="ECO:0000313" key="19">
    <source>
        <dbReference type="EMBL" id="CAB3733311.1"/>
    </source>
</evidence>
<evidence type="ECO:0000256" key="15">
    <source>
        <dbReference type="PIRNR" id="PIRNR000292"/>
    </source>
</evidence>
<keyword evidence="22" id="KW-1185">Reference proteome</keyword>
<dbReference type="CDD" id="cd04212">
    <property type="entry name" value="CuRO_UO_II"/>
    <property type="match status" value="1"/>
</dbReference>
<dbReference type="PANTHER" id="PTHR22888:SF18">
    <property type="entry name" value="CYTOCHROME BO(3) UBIQUINOL OXIDASE SUBUNIT 2"/>
    <property type="match status" value="1"/>
</dbReference>
<dbReference type="GO" id="GO:0004129">
    <property type="term" value="F:cytochrome-c oxidase activity"/>
    <property type="evidence" value="ECO:0007669"/>
    <property type="project" value="UniProtKB-UniRule"/>
</dbReference>
<keyword evidence="12 15" id="KW-0472">Membrane</keyword>
<dbReference type="Gene3D" id="2.60.40.420">
    <property type="entry name" value="Cupredoxins - blue copper proteins"/>
    <property type="match status" value="1"/>
</dbReference>
<dbReference type="PIRSF" id="PIRSF000292">
    <property type="entry name" value="Ubi_od_II"/>
    <property type="match status" value="1"/>
</dbReference>
<dbReference type="InterPro" id="IPR008972">
    <property type="entry name" value="Cupredoxin"/>
</dbReference>
<dbReference type="GO" id="GO:0005507">
    <property type="term" value="F:copper ion binding"/>
    <property type="evidence" value="ECO:0007669"/>
    <property type="project" value="InterPro"/>
</dbReference>
<dbReference type="InterPro" id="IPR011759">
    <property type="entry name" value="Cyt_c_oxidase_su2_TM_dom"/>
</dbReference>
<keyword evidence="7 16" id="KW-0812">Transmembrane</keyword>
<dbReference type="PANTHER" id="PTHR22888">
    <property type="entry name" value="CYTOCHROME C OXIDASE, SUBUNIT II"/>
    <property type="match status" value="1"/>
</dbReference>
<dbReference type="InterPro" id="IPR010514">
    <property type="entry name" value="COX_ARM"/>
</dbReference>
<evidence type="ECO:0000256" key="2">
    <source>
        <dbReference type="ARBA" id="ARBA00004651"/>
    </source>
</evidence>
<keyword evidence="8" id="KW-0732">Signal</keyword>
<reference evidence="21 22" key="1">
    <citation type="submission" date="2020-04" db="EMBL/GenBank/DDBJ databases">
        <authorList>
            <person name="De Canck E."/>
        </authorList>
    </citation>
    <scope>NUCLEOTIDE SEQUENCE [LARGE SCALE GENOMIC DNA]</scope>
    <source>
        <strain evidence="20 21">LMG 1861</strain>
        <strain evidence="19 22">LMG 1873</strain>
    </source>
</reference>
<evidence type="ECO:0000313" key="21">
    <source>
        <dbReference type="Proteomes" id="UP000494105"/>
    </source>
</evidence>
<dbReference type="GO" id="GO:0005886">
    <property type="term" value="C:plasma membrane"/>
    <property type="evidence" value="ECO:0007669"/>
    <property type="project" value="UniProtKB-SubCell"/>
</dbReference>
<dbReference type="GO" id="GO:0016682">
    <property type="term" value="F:oxidoreductase activity, acting on diphenols and related substances as donors, oxygen as acceptor"/>
    <property type="evidence" value="ECO:0007669"/>
    <property type="project" value="InterPro"/>
</dbReference>
<keyword evidence="10 16" id="KW-1133">Transmembrane helix</keyword>
<dbReference type="InterPro" id="IPR036257">
    <property type="entry name" value="Cyt_c_oxidase_su2_TM_sf"/>
</dbReference>
<comment type="subcellular location">
    <subcellularLocation>
        <location evidence="2">Cell membrane</location>
        <topology evidence="2">Multi-pass membrane protein</topology>
    </subcellularLocation>
    <subcellularLocation>
        <location evidence="1">Periplasm</location>
    </subcellularLocation>
</comment>
<evidence type="ECO:0000259" key="17">
    <source>
        <dbReference type="PROSITE" id="PS50857"/>
    </source>
</evidence>
<evidence type="ECO:0000313" key="22">
    <source>
        <dbReference type="Proteomes" id="UP000494116"/>
    </source>
</evidence>
<keyword evidence="6 15" id="KW-0679">Respiratory chain</keyword>
<evidence type="ECO:0000256" key="13">
    <source>
        <dbReference type="ARBA" id="ARBA00023139"/>
    </source>
</evidence>
<dbReference type="InterPro" id="IPR034227">
    <property type="entry name" value="CuRO_UO_II"/>
</dbReference>
<comment type="similarity">
    <text evidence="3 15">Belongs to the cytochrome c oxidase subunit 2 family.</text>
</comment>
<feature type="transmembrane region" description="Helical" evidence="16">
    <location>
        <begin position="117"/>
        <end position="138"/>
    </location>
</feature>
<keyword evidence="13" id="KW-0564">Palmitate</keyword>
<feature type="domain" description="Cytochrome oxidase subunit II transmembrane region profile" evidence="18">
    <location>
        <begin position="51"/>
        <end position="148"/>
    </location>
</feature>
<dbReference type="GO" id="GO:0042773">
    <property type="term" value="P:ATP synthesis coupled electron transport"/>
    <property type="evidence" value="ECO:0007669"/>
    <property type="project" value="TreeGrafter"/>
</dbReference>
<protein>
    <recommendedName>
        <fullName evidence="15">Ubiquinol oxidase subunit 2</fullName>
    </recommendedName>
</protein>
<evidence type="ECO:0000256" key="1">
    <source>
        <dbReference type="ARBA" id="ARBA00004418"/>
    </source>
</evidence>
<dbReference type="InterPro" id="IPR006333">
    <property type="entry name" value="Cyt_o_ubiquinol_oxidase_su2"/>
</dbReference>
<dbReference type="InterPro" id="IPR045187">
    <property type="entry name" value="CcO_II"/>
</dbReference>
<dbReference type="Proteomes" id="UP000494116">
    <property type="component" value="Unassembled WGS sequence"/>
</dbReference>